<gene>
    <name evidence="3" type="ORF">S01H1_48249</name>
</gene>
<dbReference type="AlphaFoldDB" id="X0XQX0"/>
<evidence type="ECO:0008006" key="4">
    <source>
        <dbReference type="Google" id="ProtNLM"/>
    </source>
</evidence>
<keyword evidence="1" id="KW-0175">Coiled coil</keyword>
<feature type="coiled-coil region" evidence="1">
    <location>
        <begin position="34"/>
        <end position="64"/>
    </location>
</feature>
<dbReference type="InterPro" id="IPR035205">
    <property type="entry name" value="DUF5320"/>
</dbReference>
<name>X0XQX0_9ZZZZ</name>
<organism evidence="3">
    <name type="scientific">marine sediment metagenome</name>
    <dbReference type="NCBI Taxonomy" id="412755"/>
    <lineage>
        <taxon>unclassified sequences</taxon>
        <taxon>metagenomes</taxon>
        <taxon>ecological metagenomes</taxon>
    </lineage>
</organism>
<accession>X0XQX0</accession>
<sequence length="66" mass="7020">MPGFNGTGPRGMGPMTGGGRGYCVVPLSIPETELDSLKSQSHALKAQLEQIEARIENLKSMESKST</sequence>
<dbReference type="EMBL" id="BARS01030977">
    <property type="protein sequence ID" value="GAG27276.1"/>
    <property type="molecule type" value="Genomic_DNA"/>
</dbReference>
<comment type="caution">
    <text evidence="3">The sequence shown here is derived from an EMBL/GenBank/DDBJ whole genome shotgun (WGS) entry which is preliminary data.</text>
</comment>
<proteinExistence type="predicted"/>
<reference evidence="3" key="1">
    <citation type="journal article" date="2014" name="Front. Microbiol.">
        <title>High frequency of phylogenetically diverse reductive dehalogenase-homologous genes in deep subseafloor sedimentary metagenomes.</title>
        <authorList>
            <person name="Kawai M."/>
            <person name="Futagami T."/>
            <person name="Toyoda A."/>
            <person name="Takaki Y."/>
            <person name="Nishi S."/>
            <person name="Hori S."/>
            <person name="Arai W."/>
            <person name="Tsubouchi T."/>
            <person name="Morono Y."/>
            <person name="Uchiyama I."/>
            <person name="Ito T."/>
            <person name="Fujiyama A."/>
            <person name="Inagaki F."/>
            <person name="Takami H."/>
        </authorList>
    </citation>
    <scope>NUCLEOTIDE SEQUENCE</scope>
    <source>
        <strain evidence="3">Expedition CK06-06</strain>
    </source>
</reference>
<evidence type="ECO:0000313" key="3">
    <source>
        <dbReference type="EMBL" id="GAG27276.1"/>
    </source>
</evidence>
<protein>
    <recommendedName>
        <fullName evidence="4">DUF5320 domain-containing protein</fullName>
    </recommendedName>
</protein>
<evidence type="ECO:0000256" key="2">
    <source>
        <dbReference type="SAM" id="MobiDB-lite"/>
    </source>
</evidence>
<dbReference type="Pfam" id="PF17253">
    <property type="entry name" value="DUF5320"/>
    <property type="match status" value="1"/>
</dbReference>
<feature type="region of interest" description="Disordered" evidence="2">
    <location>
        <begin position="1"/>
        <end position="21"/>
    </location>
</feature>
<evidence type="ECO:0000256" key="1">
    <source>
        <dbReference type="SAM" id="Coils"/>
    </source>
</evidence>